<evidence type="ECO:0000259" key="2">
    <source>
        <dbReference type="Pfam" id="PF18962"/>
    </source>
</evidence>
<evidence type="ECO:0000256" key="1">
    <source>
        <dbReference type="SAM" id="SignalP"/>
    </source>
</evidence>
<reference evidence="3 4" key="1">
    <citation type="journal article" date="2016" name="Int. J. Syst. Evol. Microbiol.">
        <title>Panacibacter ginsenosidivorans gen. nov., sp. nov., with ginsenoside converting activity isolated from soil of a ginseng field.</title>
        <authorList>
            <person name="Siddiqi M.Z."/>
            <person name="Muhammad Shafi S."/>
            <person name="Choi K.D."/>
            <person name="Im W.T."/>
        </authorList>
    </citation>
    <scope>NUCLEOTIDE SEQUENCE [LARGE SCALE GENOMIC DNA]</scope>
    <source>
        <strain evidence="3 4">Gsoil1550</strain>
    </source>
</reference>
<feature type="signal peptide" evidence="1">
    <location>
        <begin position="1"/>
        <end position="23"/>
    </location>
</feature>
<dbReference type="EMBL" id="CP042435">
    <property type="protein sequence ID" value="QEC66782.1"/>
    <property type="molecule type" value="Genomic_DNA"/>
</dbReference>
<name>A0A5B8V6A6_9BACT</name>
<gene>
    <name evidence="3" type="ORF">FRZ67_05500</name>
</gene>
<dbReference type="KEGG" id="pgin:FRZ67_05500"/>
<keyword evidence="4" id="KW-1185">Reference proteome</keyword>
<dbReference type="InterPro" id="IPR026444">
    <property type="entry name" value="Secre_tail"/>
</dbReference>
<dbReference type="AlphaFoldDB" id="A0A5B8V6A6"/>
<feature type="domain" description="Secretion system C-terminal sorting" evidence="2">
    <location>
        <begin position="396"/>
        <end position="468"/>
    </location>
</feature>
<dbReference type="Pfam" id="PF18962">
    <property type="entry name" value="Por_Secre_tail"/>
    <property type="match status" value="1"/>
</dbReference>
<feature type="chain" id="PRO_5022660037" evidence="1">
    <location>
        <begin position="24"/>
        <end position="469"/>
    </location>
</feature>
<accession>A0A5B8V6A6</accession>
<evidence type="ECO:0000313" key="4">
    <source>
        <dbReference type="Proteomes" id="UP000321533"/>
    </source>
</evidence>
<proteinExistence type="predicted"/>
<sequence>MPALRNLLNLFLSTLLSLQTVNAQSGNTDTAVYQYQTPGSSIWINSSMNVSTYNSDCKYSQIETYLWNDISATWYNYSKVTYSYDAAGILLQELDQQWNNVASDWQNQNLIKYTTSGNIKKRSTAQWNSIDNQWHKTELDVDSVDGNGNVVKNAIWFGVNDTLQPASRTKYLYNEQQQKAGELSYQITNGIYNKSKYNYTNNDLSVEVKGLYRFNEQDPWQNSTKDFTNLSAVTKLKSFHLLQIYADGQWYNIYRDSFTYTNNNQLNTAYHQYWDFYVDSAWKKFYIDQQDYYKDGSLHHVYSVPWGENPYGNYCSKVTYTHHGCMLQLQAITDDEHARYSSALRQGSNKYIFDALPVKYSKTKSIVPHYMLVTRKASLQATVSANAITPASGVIVYPNPAKDYVKLQVTDMSLRNAHIVLTDISGKTVYTGVYNNTTQTIQLPKLTAGIYLLHLQSGTKIITQKLVIK</sequence>
<dbReference type="NCBIfam" id="TIGR04183">
    <property type="entry name" value="Por_Secre_tail"/>
    <property type="match status" value="1"/>
</dbReference>
<evidence type="ECO:0000313" key="3">
    <source>
        <dbReference type="EMBL" id="QEC66782.1"/>
    </source>
</evidence>
<keyword evidence="1" id="KW-0732">Signal</keyword>
<dbReference type="RefSeq" id="WP_147188582.1">
    <property type="nucleotide sequence ID" value="NZ_CP042435.1"/>
</dbReference>
<dbReference type="OrthoDB" id="3333873at2"/>
<protein>
    <submittedName>
        <fullName evidence="3">T9SS type A sorting domain-containing protein</fullName>
    </submittedName>
</protein>
<dbReference type="Gene3D" id="2.40.128.720">
    <property type="match status" value="1"/>
</dbReference>
<dbReference type="Proteomes" id="UP000321533">
    <property type="component" value="Chromosome"/>
</dbReference>
<organism evidence="3 4">
    <name type="scientific">Panacibacter ginsenosidivorans</name>
    <dbReference type="NCBI Taxonomy" id="1813871"/>
    <lineage>
        <taxon>Bacteria</taxon>
        <taxon>Pseudomonadati</taxon>
        <taxon>Bacteroidota</taxon>
        <taxon>Chitinophagia</taxon>
        <taxon>Chitinophagales</taxon>
        <taxon>Chitinophagaceae</taxon>
        <taxon>Panacibacter</taxon>
    </lineage>
</organism>